<dbReference type="STRING" id="1798471.A3A21_00955"/>
<dbReference type="GO" id="GO:0006412">
    <property type="term" value="P:translation"/>
    <property type="evidence" value="ECO:0007669"/>
    <property type="project" value="UniProtKB-UniRule"/>
</dbReference>
<dbReference type="InterPro" id="IPR004389">
    <property type="entry name" value="Ribosomal_uL18_bac-type"/>
</dbReference>
<reference evidence="8 9" key="1">
    <citation type="journal article" date="2016" name="Nat. Commun.">
        <title>Thousands of microbial genomes shed light on interconnected biogeochemical processes in an aquifer system.</title>
        <authorList>
            <person name="Anantharaman K."/>
            <person name="Brown C.T."/>
            <person name="Hug L.A."/>
            <person name="Sharon I."/>
            <person name="Castelle C.J."/>
            <person name="Probst A.J."/>
            <person name="Thomas B.C."/>
            <person name="Singh A."/>
            <person name="Wilkins M.J."/>
            <person name="Karaoz U."/>
            <person name="Brodie E.L."/>
            <person name="Williams K.H."/>
            <person name="Hubbard S.S."/>
            <person name="Banfield J.F."/>
        </authorList>
    </citation>
    <scope>NUCLEOTIDE SEQUENCE [LARGE SCALE GENOMIC DNA]</scope>
</reference>
<evidence type="ECO:0000313" key="8">
    <source>
        <dbReference type="EMBL" id="OGG40784.1"/>
    </source>
</evidence>
<comment type="function">
    <text evidence="7">This is one of the proteins that bind and probably mediate the attachment of the 5S RNA into the large ribosomal subunit, where it forms part of the central protuberance.</text>
</comment>
<protein>
    <recommendedName>
        <fullName evidence="6 7">Large ribosomal subunit protein uL18</fullName>
    </recommendedName>
</protein>
<dbReference type="EMBL" id="MFKK01000018">
    <property type="protein sequence ID" value="OGG40784.1"/>
    <property type="molecule type" value="Genomic_DNA"/>
</dbReference>
<evidence type="ECO:0000256" key="7">
    <source>
        <dbReference type="HAMAP-Rule" id="MF_01337"/>
    </source>
</evidence>
<dbReference type="Gene3D" id="3.30.420.100">
    <property type="match status" value="1"/>
</dbReference>
<evidence type="ECO:0000256" key="5">
    <source>
        <dbReference type="ARBA" id="ARBA00023274"/>
    </source>
</evidence>
<evidence type="ECO:0000256" key="2">
    <source>
        <dbReference type="ARBA" id="ARBA00022730"/>
    </source>
</evidence>
<dbReference type="Pfam" id="PF00861">
    <property type="entry name" value="Ribosomal_L18p"/>
    <property type="match status" value="1"/>
</dbReference>
<comment type="similarity">
    <text evidence="1 7">Belongs to the universal ribosomal protein uL18 family.</text>
</comment>
<keyword evidence="4 7" id="KW-0689">Ribosomal protein</keyword>
<keyword evidence="2 7" id="KW-0699">rRNA-binding</keyword>
<evidence type="ECO:0000256" key="3">
    <source>
        <dbReference type="ARBA" id="ARBA00022884"/>
    </source>
</evidence>
<evidence type="ECO:0000313" key="9">
    <source>
        <dbReference type="Proteomes" id="UP000176996"/>
    </source>
</evidence>
<sequence length="117" mass="13185">MNIKKRLNKTRILRKKRTHIKVRVLSNRPRLSVHRSNAYISVQLIDDEKHETIASVSSRELKEKGTKTEVAKKVGLLVAEKAKKAGIKEVVFDRGGRAYHGRVKAVAEGAREGGLEF</sequence>
<dbReference type="SUPFAM" id="SSF53137">
    <property type="entry name" value="Translational machinery components"/>
    <property type="match status" value="1"/>
</dbReference>
<accession>A0A1F6BV03</accession>
<evidence type="ECO:0000256" key="1">
    <source>
        <dbReference type="ARBA" id="ARBA00007116"/>
    </source>
</evidence>
<dbReference type="AlphaFoldDB" id="A0A1F6BV03"/>
<dbReference type="NCBIfam" id="TIGR00060">
    <property type="entry name" value="L18_bact"/>
    <property type="match status" value="1"/>
</dbReference>
<dbReference type="GO" id="GO:0003735">
    <property type="term" value="F:structural constituent of ribosome"/>
    <property type="evidence" value="ECO:0007669"/>
    <property type="project" value="InterPro"/>
</dbReference>
<dbReference type="CDD" id="cd00432">
    <property type="entry name" value="Ribosomal_L18_L5e"/>
    <property type="match status" value="1"/>
</dbReference>
<dbReference type="FunFam" id="3.30.420.100:FF:000001">
    <property type="entry name" value="50S ribosomal protein L18"/>
    <property type="match status" value="1"/>
</dbReference>
<name>A0A1F6BV03_9BACT</name>
<keyword evidence="3 7" id="KW-0694">RNA-binding</keyword>
<dbReference type="PANTHER" id="PTHR12899">
    <property type="entry name" value="39S RIBOSOMAL PROTEIN L18, MITOCHONDRIAL"/>
    <property type="match status" value="1"/>
</dbReference>
<dbReference type="InterPro" id="IPR057268">
    <property type="entry name" value="Ribosomal_L18"/>
</dbReference>
<keyword evidence="5 7" id="KW-0687">Ribonucleoprotein</keyword>
<evidence type="ECO:0000256" key="4">
    <source>
        <dbReference type="ARBA" id="ARBA00022980"/>
    </source>
</evidence>
<gene>
    <name evidence="7" type="primary">rplR</name>
    <name evidence="8" type="ORF">A3A21_00955</name>
</gene>
<dbReference type="Proteomes" id="UP000176996">
    <property type="component" value="Unassembled WGS sequence"/>
</dbReference>
<dbReference type="InterPro" id="IPR005484">
    <property type="entry name" value="Ribosomal_uL18_bac/plant/anim"/>
</dbReference>
<dbReference type="HAMAP" id="MF_01337_B">
    <property type="entry name" value="Ribosomal_uL18_B"/>
    <property type="match status" value="1"/>
</dbReference>
<dbReference type="PANTHER" id="PTHR12899:SF3">
    <property type="entry name" value="LARGE RIBOSOMAL SUBUNIT PROTEIN UL18M"/>
    <property type="match status" value="1"/>
</dbReference>
<proteinExistence type="inferred from homology"/>
<comment type="caution">
    <text evidence="8">The sequence shown here is derived from an EMBL/GenBank/DDBJ whole genome shotgun (WGS) entry which is preliminary data.</text>
</comment>
<organism evidence="8 9">
    <name type="scientific">Candidatus Jorgensenbacteria bacterium RIFCSPLOWO2_01_FULL_45_25b</name>
    <dbReference type="NCBI Taxonomy" id="1798471"/>
    <lineage>
        <taxon>Bacteria</taxon>
        <taxon>Candidatus Joergenseniibacteriota</taxon>
    </lineage>
</organism>
<comment type="subunit">
    <text evidence="7">Part of the 50S ribosomal subunit; part of the 5S rRNA/L5/L18/L25 subcomplex. Contacts the 5S and 23S rRNAs.</text>
</comment>
<dbReference type="GO" id="GO:0008097">
    <property type="term" value="F:5S rRNA binding"/>
    <property type="evidence" value="ECO:0007669"/>
    <property type="project" value="TreeGrafter"/>
</dbReference>
<dbReference type="GO" id="GO:0022625">
    <property type="term" value="C:cytosolic large ribosomal subunit"/>
    <property type="evidence" value="ECO:0007669"/>
    <property type="project" value="TreeGrafter"/>
</dbReference>
<evidence type="ECO:0000256" key="6">
    <source>
        <dbReference type="ARBA" id="ARBA00035197"/>
    </source>
</evidence>